<proteinExistence type="predicted"/>
<dbReference type="AlphaFoldDB" id="Q2CGM9"/>
<accession>Q2CGM9</accession>
<gene>
    <name evidence="3" type="ORF">OG2516_16434</name>
</gene>
<reference evidence="3 4" key="1">
    <citation type="journal article" date="2010" name="J. Bacteriol.">
        <title>Genome sequences of Oceanicola granulosus HTCC2516(T) and Oceanicola batsensis HTCC2597(TDelta).</title>
        <authorList>
            <person name="Thrash J.C."/>
            <person name="Cho J.C."/>
            <person name="Vergin K.L."/>
            <person name="Giovannoni S.J."/>
        </authorList>
    </citation>
    <scope>NUCLEOTIDE SEQUENCE [LARGE SCALE GENOMIC DNA]</scope>
    <source>
        <strain evidence="4">ATCC BAA-861 / DSM 15982 / KCTC 12143 / HTCC2516</strain>
    </source>
</reference>
<dbReference type="OrthoDB" id="9807660at2"/>
<dbReference type="InterPro" id="IPR006775">
    <property type="entry name" value="GH116_catalytic"/>
</dbReference>
<evidence type="ECO:0000313" key="3">
    <source>
        <dbReference type="EMBL" id="EAR51906.1"/>
    </source>
</evidence>
<dbReference type="Pfam" id="PF12215">
    <property type="entry name" value="Glyco_hydr_116N"/>
    <property type="match status" value="1"/>
</dbReference>
<dbReference type="PANTHER" id="PTHR12654:SF0">
    <property type="entry name" value="NON-LYSOSOMAL GLUCOSYLCERAMIDASE"/>
    <property type="match status" value="1"/>
</dbReference>
<dbReference type="eggNOG" id="COG4354">
    <property type="taxonomic scope" value="Bacteria"/>
</dbReference>
<dbReference type="HOGENOM" id="CLU_010759_0_0_5"/>
<dbReference type="GO" id="GO:0005975">
    <property type="term" value="P:carbohydrate metabolic process"/>
    <property type="evidence" value="ECO:0007669"/>
    <property type="project" value="InterPro"/>
</dbReference>
<dbReference type="EMBL" id="AAOT01000008">
    <property type="protein sequence ID" value="EAR51906.1"/>
    <property type="molecule type" value="Genomic_DNA"/>
</dbReference>
<organism evidence="3 4">
    <name type="scientific">Oceanicola granulosus (strain ATCC BAA-861 / DSM 15982 / KCTC 12143 / HTCC2516)</name>
    <dbReference type="NCBI Taxonomy" id="314256"/>
    <lineage>
        <taxon>Bacteria</taxon>
        <taxon>Pseudomonadati</taxon>
        <taxon>Pseudomonadota</taxon>
        <taxon>Alphaproteobacteria</taxon>
        <taxon>Rhodobacterales</taxon>
        <taxon>Roseobacteraceae</taxon>
        <taxon>Oceanicola</taxon>
    </lineage>
</organism>
<keyword evidence="4" id="KW-1185">Reference proteome</keyword>
<comment type="caution">
    <text evidence="3">The sequence shown here is derived from an EMBL/GenBank/DDBJ whole genome shotgun (WGS) entry which is preliminary data.</text>
</comment>
<dbReference type="Gene3D" id="1.50.10.10">
    <property type="match status" value="1"/>
</dbReference>
<evidence type="ECO:0008006" key="5">
    <source>
        <dbReference type="Google" id="ProtNLM"/>
    </source>
</evidence>
<feature type="domain" description="Glycosyl-hydrolase family 116 N-terminal" evidence="2">
    <location>
        <begin position="19"/>
        <end position="348"/>
    </location>
</feature>
<dbReference type="InterPro" id="IPR024462">
    <property type="entry name" value="GH116_N"/>
</dbReference>
<dbReference type="InterPro" id="IPR008928">
    <property type="entry name" value="6-hairpin_glycosidase_sf"/>
</dbReference>
<dbReference type="STRING" id="314256.OG2516_16434"/>
<dbReference type="InterPro" id="IPR052566">
    <property type="entry name" value="Non-lysos_glucosylceramidase"/>
</dbReference>
<dbReference type="RefSeq" id="WP_007257233.1">
    <property type="nucleotide sequence ID" value="NZ_CH724111.1"/>
</dbReference>
<protein>
    <recommendedName>
        <fullName evidence="5">Beta-glucosidase</fullName>
    </recommendedName>
</protein>
<dbReference type="SUPFAM" id="SSF48208">
    <property type="entry name" value="Six-hairpin glycosidases"/>
    <property type="match status" value="1"/>
</dbReference>
<dbReference type="PANTHER" id="PTHR12654">
    <property type="entry name" value="BILE ACID BETA-GLUCOSIDASE-RELATED"/>
    <property type="match status" value="1"/>
</dbReference>
<dbReference type="GO" id="GO:0004553">
    <property type="term" value="F:hydrolase activity, hydrolyzing O-glycosyl compounds"/>
    <property type="evidence" value="ECO:0007669"/>
    <property type="project" value="InterPro"/>
</dbReference>
<evidence type="ECO:0000259" key="2">
    <source>
        <dbReference type="Pfam" id="PF12215"/>
    </source>
</evidence>
<feature type="domain" description="Glycosyl-hydrolase family 116 catalytic region" evidence="1">
    <location>
        <begin position="468"/>
        <end position="775"/>
    </location>
</feature>
<evidence type="ECO:0000313" key="4">
    <source>
        <dbReference type="Proteomes" id="UP000003635"/>
    </source>
</evidence>
<dbReference type="Pfam" id="PF04685">
    <property type="entry name" value="DUF608"/>
    <property type="match status" value="1"/>
</dbReference>
<dbReference type="InterPro" id="IPR012341">
    <property type="entry name" value="6hp_glycosidase-like_sf"/>
</dbReference>
<name>Q2CGM9_OCEGH</name>
<sequence length="876" mass="96355">MTKNDRQIFDARTSPYAVFPLGGIGAGTVGIGADGRLQDWEIFNRPAKGSVNGFSHFAVRAERAGEVVDTRVLHGPFTGNRTGSFLAPEFNGYGFGPRRQQMTGFPSFRSSSLAGPYPAADLTFEDPAFPGAVDMRALSPFVPLEDRDSSMPVAMFEVTFNNPGDTPLDYTLFGCLAFDFVDLEGNAEVDIATGDRTILTGRTTLGEDHPDHRQLSLATDHDDTSHQHHLYRGNWFDTMEVYWADIARGGRLRDRKYPSAKSSVANNQADAIEHSLLAAHVTVPAGESRTVRMALSWYVPNFRKYWLTTFPMACCKPSAEVQTHWKNYYATQWSSAEEVARVALDGWADLRDRTLAFRNVLSDTTLPPAVADAVGANLSILKSPTVARLEDGTFYGFEGCHASAGCCEGSCTHVWNYQQALPFLFPSLERSMRIADFEENQDPESGGMAFRIALPKGVGRSSVRPCADGQFGNVMKAYRDWKLSGDDAWLRSLWPSIKSAIEFAWHPDNPDRWDPDQTGVLSGRQHHTLDMELFGPNSWLAGFYLGALSAGAEMAEFVGEADTAAQYRALFEKGKAWVGEELFNGEWFAQKIDIADRDTLAPFQEPGGDASHISGSIFEQYWSEEHGELKYQIGAGCAIDQVLAEWHARLYGLDHLYDPNDFATAVRAIYEHNFVERLGDLANPCRVFGLEEESGTTICSWPRDVPRPAIPVPYSQETMHGFEYAFGCQLMMIGEIDKGVRVFEAVRDRYAGHNRNPWNEFECGSNYARSMAAYAAVPILSGFTFDAGAASMGFAPIHDANGTFRSIWSNGTAWGQVTLTDDAAELTVMGGRLELGELTLRDKTLDAAALADAAGGAVEEGRARLPAGTKLSLALT</sequence>
<evidence type="ECO:0000259" key="1">
    <source>
        <dbReference type="Pfam" id="PF04685"/>
    </source>
</evidence>
<dbReference type="Proteomes" id="UP000003635">
    <property type="component" value="Unassembled WGS sequence"/>
</dbReference>